<dbReference type="InterPro" id="IPR004154">
    <property type="entry name" value="Anticodon-bd"/>
</dbReference>
<dbReference type="InterPro" id="IPR004516">
    <property type="entry name" value="HisRS/HisZ"/>
</dbReference>
<dbReference type="Gene3D" id="3.40.50.800">
    <property type="entry name" value="Anticodon-binding domain"/>
    <property type="match status" value="1"/>
</dbReference>
<organism evidence="5 6">
    <name type="scientific">Candidatus Kaiserbacteria bacterium CG10_big_fil_rev_8_21_14_0_10_47_16</name>
    <dbReference type="NCBI Taxonomy" id="1974608"/>
    <lineage>
        <taxon>Bacteria</taxon>
        <taxon>Candidatus Kaiseribacteriota</taxon>
    </lineage>
</organism>
<dbReference type="Gene3D" id="3.30.930.10">
    <property type="entry name" value="Bira Bifunctional Protein, Domain 2"/>
    <property type="match status" value="1"/>
</dbReference>
<accession>A0A2H0UDD2</accession>
<evidence type="ECO:0000313" key="5">
    <source>
        <dbReference type="EMBL" id="PIR84419.1"/>
    </source>
</evidence>
<evidence type="ECO:0000256" key="3">
    <source>
        <dbReference type="ARBA" id="ARBA00030619"/>
    </source>
</evidence>
<dbReference type="PANTHER" id="PTHR43707:SF1">
    <property type="entry name" value="HISTIDINE--TRNA LIGASE, MITOCHONDRIAL-RELATED"/>
    <property type="match status" value="1"/>
</dbReference>
<dbReference type="GO" id="GO:0004821">
    <property type="term" value="F:histidine-tRNA ligase activity"/>
    <property type="evidence" value="ECO:0007669"/>
    <property type="project" value="TreeGrafter"/>
</dbReference>
<dbReference type="SUPFAM" id="SSF52954">
    <property type="entry name" value="Class II aaRS ABD-related"/>
    <property type="match status" value="1"/>
</dbReference>
<dbReference type="PANTHER" id="PTHR43707">
    <property type="entry name" value="HISTIDYL-TRNA SYNTHETASE"/>
    <property type="match status" value="1"/>
</dbReference>
<dbReference type="AlphaFoldDB" id="A0A2H0UDD2"/>
<keyword evidence="2" id="KW-0436">Ligase</keyword>
<comment type="caution">
    <text evidence="5">The sequence shown here is derived from an EMBL/GenBank/DDBJ whole genome shotgun (WGS) entry which is preliminary data.</text>
</comment>
<evidence type="ECO:0000313" key="6">
    <source>
        <dbReference type="Proteomes" id="UP000229344"/>
    </source>
</evidence>
<evidence type="ECO:0000259" key="4">
    <source>
        <dbReference type="Pfam" id="PF03129"/>
    </source>
</evidence>
<evidence type="ECO:0000256" key="2">
    <source>
        <dbReference type="ARBA" id="ARBA00023146"/>
    </source>
</evidence>
<evidence type="ECO:0000256" key="1">
    <source>
        <dbReference type="ARBA" id="ARBA00008226"/>
    </source>
</evidence>
<dbReference type="InterPro" id="IPR036621">
    <property type="entry name" value="Anticodon-bd_dom_sf"/>
</dbReference>
<protein>
    <recommendedName>
        <fullName evidence="3">Histidyl-tRNA synthetase</fullName>
    </recommendedName>
</protein>
<dbReference type="Proteomes" id="UP000229344">
    <property type="component" value="Unassembled WGS sequence"/>
</dbReference>
<reference evidence="6" key="1">
    <citation type="submission" date="2017-09" db="EMBL/GenBank/DDBJ databases">
        <title>Depth-based differentiation of microbial function through sediment-hosted aquifers and enrichment of novel symbionts in the deep terrestrial subsurface.</title>
        <authorList>
            <person name="Probst A.J."/>
            <person name="Ladd B."/>
            <person name="Jarett J.K."/>
            <person name="Geller-Mcgrath D.E."/>
            <person name="Sieber C.M.K."/>
            <person name="Emerson J.B."/>
            <person name="Anantharaman K."/>
            <person name="Thomas B.C."/>
            <person name="Malmstrom R."/>
            <person name="Stieglmeier M."/>
            <person name="Klingl A."/>
            <person name="Woyke T."/>
            <person name="Ryan C.M."/>
            <person name="Banfield J.F."/>
        </authorList>
    </citation>
    <scope>NUCLEOTIDE SEQUENCE [LARGE SCALE GENOMIC DNA]</scope>
</reference>
<dbReference type="SUPFAM" id="SSF55681">
    <property type="entry name" value="Class II aaRS and biotin synthetases"/>
    <property type="match status" value="1"/>
</dbReference>
<comment type="similarity">
    <text evidence="1">Belongs to the class-II aminoacyl-tRNA synthetase family.</text>
</comment>
<keyword evidence="2" id="KW-0030">Aminoacyl-tRNA synthetase</keyword>
<proteinExistence type="inferred from homology"/>
<dbReference type="InterPro" id="IPR045864">
    <property type="entry name" value="aa-tRNA-synth_II/BPL/LPL"/>
</dbReference>
<sequence>MSLISSVDFLKHGVNTIRHFGFKSVDELKNDPLCRECKKRVDDKTSAVDKRVDGLHGMLTGGAATYFGSRLNAIEGPVLFYTTETVPRTGDAALSLHIFGVEKSIAEALLIQTMRALANESGFPNHSVRINSLGDDDSVARYTRELTNYLRKRADVLPPAARELMKEHAFSALMHLIERDDELARKSPNSLEYLSDPSRKHFREIIEYLDMSQTPYEIDSSLIGHHQCYSDALFAFDLFDEESNKLKEQPLYIRGGRYGTFVKRMSGLTVPAVSAVAVLRDKKAPTHLPKMKIPTPSVFVVQLGFGPKIKSLLLINELREAGIPVFQNLTSDSLSGQLLEAAERNTRFALIVGQKEFIDDSVILRDLHAQSQESVPISGIVRRLQRVL</sequence>
<feature type="domain" description="Anticodon-binding" evidence="4">
    <location>
        <begin position="314"/>
        <end position="385"/>
    </location>
</feature>
<dbReference type="GO" id="GO:0006427">
    <property type="term" value="P:histidyl-tRNA aminoacylation"/>
    <property type="evidence" value="ECO:0007669"/>
    <property type="project" value="TreeGrafter"/>
</dbReference>
<dbReference type="GO" id="GO:0005737">
    <property type="term" value="C:cytoplasm"/>
    <property type="evidence" value="ECO:0007669"/>
    <property type="project" value="InterPro"/>
</dbReference>
<name>A0A2H0UDD2_9BACT</name>
<dbReference type="EMBL" id="PFBI01000006">
    <property type="protein sequence ID" value="PIR84419.1"/>
    <property type="molecule type" value="Genomic_DNA"/>
</dbReference>
<dbReference type="Pfam" id="PF03129">
    <property type="entry name" value="HGTP_anticodon"/>
    <property type="match status" value="1"/>
</dbReference>
<gene>
    <name evidence="5" type="ORF">COU16_02455</name>
</gene>